<dbReference type="CDD" id="cd02440">
    <property type="entry name" value="AdoMet_MTases"/>
    <property type="match status" value="1"/>
</dbReference>
<evidence type="ECO:0008006" key="3">
    <source>
        <dbReference type="Google" id="ProtNLM"/>
    </source>
</evidence>
<dbReference type="GO" id="GO:0032259">
    <property type="term" value="P:methylation"/>
    <property type="evidence" value="ECO:0007669"/>
    <property type="project" value="InterPro"/>
</dbReference>
<dbReference type="SUPFAM" id="SSF53335">
    <property type="entry name" value="S-adenosyl-L-methionine-dependent methyltransferases"/>
    <property type="match status" value="1"/>
</dbReference>
<sequence length="413" mass="45739">MPRLPTSLLRKAYAIDSLLPPLLGPCRDLNSARNELRWLREHVDKVSRARYTKGGSSAKGGLLRTLVRKRVSGGKPIGAPLQYGLGTEYFGDLEIEVRPGVLIPRPETAASVTHLTRLVRDARELPTELRILDLCTGTGCIPLLFHDVFYSVRSDVELRFLGVDISSKAIALANRNLQRLRRSKKYVHKGVTEFMLADVLVNPFADRARRPDEPLPLKSALNFNKKRVFWDILVSNPPYISPSAFRTTTARSVRGFEPRLALVPPGEAGRSDTEQGDAFYPMLLVAAIDAEVKIVLLEVADLDQAYRVARMAQGMQVYDGIEIWRDQPDQAHDGSSQPSSEFPIIGQGNGRSVLCWRGPGALWLGKNNGEASNAGPLVQKPYSELDSVSKPEAVHSSLHPESFMQMQGGRRNV</sequence>
<organism evidence="1 2">
    <name type="scientific">Melanomma pulvis-pyrius CBS 109.77</name>
    <dbReference type="NCBI Taxonomy" id="1314802"/>
    <lineage>
        <taxon>Eukaryota</taxon>
        <taxon>Fungi</taxon>
        <taxon>Dikarya</taxon>
        <taxon>Ascomycota</taxon>
        <taxon>Pezizomycotina</taxon>
        <taxon>Dothideomycetes</taxon>
        <taxon>Pleosporomycetidae</taxon>
        <taxon>Pleosporales</taxon>
        <taxon>Melanommataceae</taxon>
        <taxon>Melanomma</taxon>
    </lineage>
</organism>
<dbReference type="PANTHER" id="PTHR18895">
    <property type="entry name" value="HEMK METHYLTRANSFERASE"/>
    <property type="match status" value="1"/>
</dbReference>
<dbReference type="InterPro" id="IPR002052">
    <property type="entry name" value="DNA_methylase_N6_adenine_CS"/>
</dbReference>
<dbReference type="GO" id="GO:0008168">
    <property type="term" value="F:methyltransferase activity"/>
    <property type="evidence" value="ECO:0007669"/>
    <property type="project" value="InterPro"/>
</dbReference>
<dbReference type="AlphaFoldDB" id="A0A6A6WSI0"/>
<dbReference type="Proteomes" id="UP000799757">
    <property type="component" value="Unassembled WGS sequence"/>
</dbReference>
<dbReference type="PANTHER" id="PTHR18895:SF74">
    <property type="entry name" value="MTRF1L RELEASE FACTOR GLUTAMINE METHYLTRANSFERASE"/>
    <property type="match status" value="1"/>
</dbReference>
<dbReference type="OrthoDB" id="269872at2759"/>
<keyword evidence="2" id="KW-1185">Reference proteome</keyword>
<gene>
    <name evidence="1" type="ORF">K505DRAFT_258947</name>
</gene>
<dbReference type="GO" id="GO:0003676">
    <property type="term" value="F:nucleic acid binding"/>
    <property type="evidence" value="ECO:0007669"/>
    <property type="project" value="InterPro"/>
</dbReference>
<dbReference type="InterPro" id="IPR050320">
    <property type="entry name" value="N5-glutamine_MTase"/>
</dbReference>
<dbReference type="GO" id="GO:0005739">
    <property type="term" value="C:mitochondrion"/>
    <property type="evidence" value="ECO:0007669"/>
    <property type="project" value="TreeGrafter"/>
</dbReference>
<evidence type="ECO:0000313" key="2">
    <source>
        <dbReference type="Proteomes" id="UP000799757"/>
    </source>
</evidence>
<dbReference type="InterPro" id="IPR029063">
    <property type="entry name" value="SAM-dependent_MTases_sf"/>
</dbReference>
<reference evidence="1" key="1">
    <citation type="journal article" date="2020" name="Stud. Mycol.">
        <title>101 Dothideomycetes genomes: a test case for predicting lifestyles and emergence of pathogens.</title>
        <authorList>
            <person name="Haridas S."/>
            <person name="Albert R."/>
            <person name="Binder M."/>
            <person name="Bloem J."/>
            <person name="Labutti K."/>
            <person name="Salamov A."/>
            <person name="Andreopoulos B."/>
            <person name="Baker S."/>
            <person name="Barry K."/>
            <person name="Bills G."/>
            <person name="Bluhm B."/>
            <person name="Cannon C."/>
            <person name="Castanera R."/>
            <person name="Culley D."/>
            <person name="Daum C."/>
            <person name="Ezra D."/>
            <person name="Gonzalez J."/>
            <person name="Henrissat B."/>
            <person name="Kuo A."/>
            <person name="Liang C."/>
            <person name="Lipzen A."/>
            <person name="Lutzoni F."/>
            <person name="Magnuson J."/>
            <person name="Mondo S."/>
            <person name="Nolan M."/>
            <person name="Ohm R."/>
            <person name="Pangilinan J."/>
            <person name="Park H.-J."/>
            <person name="Ramirez L."/>
            <person name="Alfaro M."/>
            <person name="Sun H."/>
            <person name="Tritt A."/>
            <person name="Yoshinaga Y."/>
            <person name="Zwiers L.-H."/>
            <person name="Turgeon B."/>
            <person name="Goodwin S."/>
            <person name="Spatafora J."/>
            <person name="Crous P."/>
            <person name="Grigoriev I."/>
        </authorList>
    </citation>
    <scope>NUCLEOTIDE SEQUENCE</scope>
    <source>
        <strain evidence="1">CBS 109.77</strain>
    </source>
</reference>
<evidence type="ECO:0000313" key="1">
    <source>
        <dbReference type="EMBL" id="KAF2786874.1"/>
    </source>
</evidence>
<dbReference type="Gene3D" id="3.40.50.150">
    <property type="entry name" value="Vaccinia Virus protein VP39"/>
    <property type="match status" value="1"/>
</dbReference>
<name>A0A6A6WSI0_9PLEO</name>
<dbReference type="PROSITE" id="PS00092">
    <property type="entry name" value="N6_MTASE"/>
    <property type="match status" value="1"/>
</dbReference>
<dbReference type="EMBL" id="MU002393">
    <property type="protein sequence ID" value="KAF2786874.1"/>
    <property type="molecule type" value="Genomic_DNA"/>
</dbReference>
<proteinExistence type="predicted"/>
<accession>A0A6A6WSI0</accession>
<protein>
    <recommendedName>
        <fullName evidence="3">S-adenosyl-L-methionine-dependent methyltransferase</fullName>
    </recommendedName>
</protein>